<evidence type="ECO:0000313" key="2">
    <source>
        <dbReference type="Proteomes" id="UP000265520"/>
    </source>
</evidence>
<dbReference type="AlphaFoldDB" id="A0A392QUI6"/>
<accession>A0A392QUI6</accession>
<dbReference type="EMBL" id="LXQA010159700">
    <property type="protein sequence ID" value="MCI27504.1"/>
    <property type="molecule type" value="Genomic_DNA"/>
</dbReference>
<evidence type="ECO:0000313" key="1">
    <source>
        <dbReference type="EMBL" id="MCI27504.1"/>
    </source>
</evidence>
<keyword evidence="2" id="KW-1185">Reference proteome</keyword>
<dbReference type="Proteomes" id="UP000265520">
    <property type="component" value="Unassembled WGS sequence"/>
</dbReference>
<comment type="caution">
    <text evidence="1">The sequence shown here is derived from an EMBL/GenBank/DDBJ whole genome shotgun (WGS) entry which is preliminary data.</text>
</comment>
<name>A0A392QUI6_9FABA</name>
<proteinExistence type="predicted"/>
<organism evidence="1 2">
    <name type="scientific">Trifolium medium</name>
    <dbReference type="NCBI Taxonomy" id="97028"/>
    <lineage>
        <taxon>Eukaryota</taxon>
        <taxon>Viridiplantae</taxon>
        <taxon>Streptophyta</taxon>
        <taxon>Embryophyta</taxon>
        <taxon>Tracheophyta</taxon>
        <taxon>Spermatophyta</taxon>
        <taxon>Magnoliopsida</taxon>
        <taxon>eudicotyledons</taxon>
        <taxon>Gunneridae</taxon>
        <taxon>Pentapetalae</taxon>
        <taxon>rosids</taxon>
        <taxon>fabids</taxon>
        <taxon>Fabales</taxon>
        <taxon>Fabaceae</taxon>
        <taxon>Papilionoideae</taxon>
        <taxon>50 kb inversion clade</taxon>
        <taxon>NPAAA clade</taxon>
        <taxon>Hologalegina</taxon>
        <taxon>IRL clade</taxon>
        <taxon>Trifolieae</taxon>
        <taxon>Trifolium</taxon>
    </lineage>
</organism>
<sequence>MGETSKSAELDGLVQLSSEHHQNSCGIDLAVCLPFQNEPLSDSGVRLLLCEDSLKDVDGFIEARKSPLLVDLEAQKLLDDQQDLGVNFEREEELPVEKMVNMEVRDRGELSKCQESMGFQ</sequence>
<reference evidence="1 2" key="1">
    <citation type="journal article" date="2018" name="Front. Plant Sci.">
        <title>Red Clover (Trifolium pratense) and Zigzag Clover (T. medium) - A Picture of Genomic Similarities and Differences.</title>
        <authorList>
            <person name="Dluhosova J."/>
            <person name="Istvanek J."/>
            <person name="Nedelnik J."/>
            <person name="Repkova J."/>
        </authorList>
    </citation>
    <scope>NUCLEOTIDE SEQUENCE [LARGE SCALE GENOMIC DNA]</scope>
    <source>
        <strain evidence="2">cv. 10/8</strain>
        <tissue evidence="1">Leaf</tissue>
    </source>
</reference>
<protein>
    <submittedName>
        <fullName evidence="1">Uncharacterized protein</fullName>
    </submittedName>
</protein>